<keyword evidence="2 3" id="KW-0012">Acyltransferase</keyword>
<evidence type="ECO:0000313" key="5">
    <source>
        <dbReference type="EMBL" id="GFU08501.1"/>
    </source>
</evidence>
<dbReference type="InterPro" id="IPR007965">
    <property type="entry name" value="GNAT_ATAT"/>
</dbReference>
<accession>A0A8X6UDS7</accession>
<protein>
    <recommendedName>
        <fullName evidence="3">Alpha-tubulin N-acetyltransferase</fullName>
        <shortName evidence="3">Alpha-TAT</shortName>
        <shortName evidence="3">TAT</shortName>
        <ecNumber evidence="3">2.3.1.108</ecNumber>
    </recommendedName>
    <alternativeName>
        <fullName evidence="3">Acetyltransferase mec-17 homolog</fullName>
    </alternativeName>
</protein>
<comment type="catalytic activity">
    <reaction evidence="3">
        <text>L-lysyl-[alpha-tubulin] + acetyl-CoA = N(6)-acetyl-L-lysyl-[alpha-tubulin] + CoA + H(+)</text>
        <dbReference type="Rhea" id="RHEA:15277"/>
        <dbReference type="Rhea" id="RHEA-COMP:11278"/>
        <dbReference type="Rhea" id="RHEA-COMP:11279"/>
        <dbReference type="ChEBI" id="CHEBI:15378"/>
        <dbReference type="ChEBI" id="CHEBI:29969"/>
        <dbReference type="ChEBI" id="CHEBI:57287"/>
        <dbReference type="ChEBI" id="CHEBI:57288"/>
        <dbReference type="ChEBI" id="CHEBI:61930"/>
        <dbReference type="EC" id="2.3.1.108"/>
    </reaction>
</comment>
<feature type="binding site" evidence="3">
    <location>
        <begin position="146"/>
        <end position="159"/>
    </location>
    <ligand>
        <name>acetyl-CoA</name>
        <dbReference type="ChEBI" id="CHEBI:57288"/>
    </ligand>
</feature>
<evidence type="ECO:0000256" key="1">
    <source>
        <dbReference type="ARBA" id="ARBA00022679"/>
    </source>
</evidence>
<proteinExistence type="inferred from homology"/>
<dbReference type="GO" id="GO:0048666">
    <property type="term" value="P:neuron development"/>
    <property type="evidence" value="ECO:0007669"/>
    <property type="project" value="UniProtKB-UniRule"/>
</dbReference>
<dbReference type="InterPro" id="IPR038746">
    <property type="entry name" value="Atat"/>
</dbReference>
<reference evidence="5" key="1">
    <citation type="submission" date="2020-08" db="EMBL/GenBank/DDBJ databases">
        <title>Multicomponent nature underlies the extraordinary mechanical properties of spider dragline silk.</title>
        <authorList>
            <person name="Kono N."/>
            <person name="Nakamura H."/>
            <person name="Mori M."/>
            <person name="Yoshida Y."/>
            <person name="Ohtoshi R."/>
            <person name="Malay A.D."/>
            <person name="Moran D.A.P."/>
            <person name="Tomita M."/>
            <person name="Numata K."/>
            <person name="Arakawa K."/>
        </authorList>
    </citation>
    <scope>NUCLEOTIDE SEQUENCE</scope>
</reference>
<dbReference type="Proteomes" id="UP000887013">
    <property type="component" value="Unassembled WGS sequence"/>
</dbReference>
<dbReference type="PANTHER" id="PTHR12327">
    <property type="entry name" value="ALPHA-TUBULIN N-ACETYLTRANSFERASE 1"/>
    <property type="match status" value="1"/>
</dbReference>
<comment type="caution">
    <text evidence="3">Lacks conserved residue(s) required for the propagation of feature annotation.</text>
</comment>
<dbReference type="AlphaFoldDB" id="A0A8X6UDS7"/>
<dbReference type="Gene3D" id="3.40.630.30">
    <property type="match status" value="1"/>
</dbReference>
<dbReference type="PROSITE" id="PS51730">
    <property type="entry name" value="GNAT_ATAT"/>
    <property type="match status" value="1"/>
</dbReference>
<gene>
    <name evidence="5" type="primary">ATAT1</name>
    <name evidence="5" type="ORF">NPIL_615241</name>
</gene>
<dbReference type="PANTHER" id="PTHR12327:SF0">
    <property type="entry name" value="ALPHA-TUBULIN N-ACETYLTRANSFERASE 1"/>
    <property type="match status" value="1"/>
</dbReference>
<feature type="domain" description="N-acetyltransferase" evidence="4">
    <location>
        <begin position="1"/>
        <end position="212"/>
    </location>
</feature>
<comment type="similarity">
    <text evidence="3">Belongs to the acetyltransferase ATAT1 family.</text>
</comment>
<comment type="caution">
    <text evidence="5">The sequence shown here is derived from an EMBL/GenBank/DDBJ whole genome shotgun (WGS) entry which is preliminary data.</text>
</comment>
<dbReference type="EMBL" id="BMAW01124568">
    <property type="protein sequence ID" value="GFU08501.1"/>
    <property type="molecule type" value="Genomic_DNA"/>
</dbReference>
<evidence type="ECO:0000313" key="6">
    <source>
        <dbReference type="Proteomes" id="UP000887013"/>
    </source>
</evidence>
<dbReference type="GO" id="GO:0019799">
    <property type="term" value="F:tubulin N-acetyltransferase activity"/>
    <property type="evidence" value="ECO:0007669"/>
    <property type="project" value="UniProtKB-UniRule"/>
</dbReference>
<organism evidence="5 6">
    <name type="scientific">Nephila pilipes</name>
    <name type="common">Giant wood spider</name>
    <name type="synonym">Nephila maculata</name>
    <dbReference type="NCBI Taxonomy" id="299642"/>
    <lineage>
        <taxon>Eukaryota</taxon>
        <taxon>Metazoa</taxon>
        <taxon>Ecdysozoa</taxon>
        <taxon>Arthropoda</taxon>
        <taxon>Chelicerata</taxon>
        <taxon>Arachnida</taxon>
        <taxon>Araneae</taxon>
        <taxon>Araneomorphae</taxon>
        <taxon>Entelegynae</taxon>
        <taxon>Araneoidea</taxon>
        <taxon>Nephilidae</taxon>
        <taxon>Nephila</taxon>
    </lineage>
</organism>
<keyword evidence="1 3" id="KW-0808">Transferase</keyword>
<evidence type="ECO:0000256" key="3">
    <source>
        <dbReference type="HAMAP-Rule" id="MF_03130"/>
    </source>
</evidence>
<dbReference type="GO" id="GO:0070507">
    <property type="term" value="P:regulation of microtubule cytoskeleton organization"/>
    <property type="evidence" value="ECO:0007669"/>
    <property type="project" value="UniProtKB-UniRule"/>
</dbReference>
<evidence type="ECO:0000256" key="2">
    <source>
        <dbReference type="ARBA" id="ARBA00023315"/>
    </source>
</evidence>
<sequence length="386" mass="43936">MEFPFDLNGIIPGRITVLESKDSSSDILIYDLESKLDSSSKETNGSWTYTQSSNAPWDIKIKKRKEQLEIVLDKMGIASAEAQSLHSPITTLKKLINSSQQRVYIIRDINEPRNIIGMLKVGSKRLFVCNDVGAYHEVDPLCVLDFYIHESKQRCGFGHELFDAMLKAEGLEPCKLAIDRPSYKCLAFLEKHYNLKQPLQQNNNFVIYPGFLVDRPNKRPPIFLYNGKVLEKTSYNSAKLKSRISIPNSAKSDSALNSVKVPVSQNEIKSKTFYSSTGSYLNWNDSESNNDCHRRKKAQDPNMFSCRQTVNSYWNKGGVHEALHSFSAANSESRSWCNKSTNCELTPINNVSESVQRRWSNQLQSSWNIFGVKPLDYSVHKNTLQQ</sequence>
<feature type="site" description="Crucial for catalytic activity" evidence="3">
    <location>
        <position position="83"/>
    </location>
</feature>
<dbReference type="HAMAP" id="MF_03130">
    <property type="entry name" value="mec17"/>
    <property type="match status" value="1"/>
</dbReference>
<dbReference type="EC" id="2.3.1.108" evidence="3"/>
<dbReference type="Pfam" id="PF05301">
    <property type="entry name" value="Acetyltransf_16"/>
    <property type="match status" value="1"/>
</dbReference>
<name>A0A8X6UDS7_NEPPI</name>
<dbReference type="OrthoDB" id="447510at2759"/>
<keyword evidence="6" id="KW-1185">Reference proteome</keyword>
<dbReference type="GO" id="GO:0005874">
    <property type="term" value="C:microtubule"/>
    <property type="evidence" value="ECO:0007669"/>
    <property type="project" value="InterPro"/>
</dbReference>
<evidence type="ECO:0000259" key="4">
    <source>
        <dbReference type="PROSITE" id="PS51730"/>
    </source>
</evidence>
<comment type="function">
    <text evidence="3">Specifically acetylates 'Lys-40' in alpha-tubulin on the lumenal side of microtubules. Promotes microtubule destabilization and accelerates microtubule dynamics; this activity may be independent of acetylation activity. Acetylates alpha-tubulin with a slow enzymatic rate, due to a catalytic site that is not optimized for acetyl transfer. Enters the microtubule through each end and diffuses quickly throughout the lumen of microtubules. Acetylates only long/old microtubules because of its slow acetylation rate since it does not have time to act on dynamically unstable microtubules before the enzyme is released.</text>
</comment>